<organism evidence="3 4">
    <name type="scientific">Nicotiana tabacum</name>
    <name type="common">Common tobacco</name>
    <dbReference type="NCBI Taxonomy" id="4097"/>
    <lineage>
        <taxon>Eukaryota</taxon>
        <taxon>Viridiplantae</taxon>
        <taxon>Streptophyta</taxon>
        <taxon>Embryophyta</taxon>
        <taxon>Tracheophyta</taxon>
        <taxon>Spermatophyta</taxon>
        <taxon>Magnoliopsida</taxon>
        <taxon>eudicotyledons</taxon>
        <taxon>Gunneridae</taxon>
        <taxon>Pentapetalae</taxon>
        <taxon>asterids</taxon>
        <taxon>lamiids</taxon>
        <taxon>Solanales</taxon>
        <taxon>Solanaceae</taxon>
        <taxon>Nicotianoideae</taxon>
        <taxon>Nicotianeae</taxon>
        <taxon>Nicotiana</taxon>
    </lineage>
</organism>
<gene>
    <name evidence="4" type="primary">LOC107777208</name>
</gene>
<dbReference type="Proteomes" id="UP000790787">
    <property type="component" value="Chromosome 4"/>
</dbReference>
<dbReference type="GO" id="GO:0004407">
    <property type="term" value="F:histone deacetylase activity"/>
    <property type="evidence" value="ECO:0007669"/>
    <property type="project" value="InterPro"/>
</dbReference>
<dbReference type="Pfam" id="PF00850">
    <property type="entry name" value="Hist_deacetyl"/>
    <property type="match status" value="1"/>
</dbReference>
<dbReference type="STRING" id="4097.A0A1S3YKQ4"/>
<dbReference type="RefSeq" id="XP_016452680.2">
    <property type="nucleotide sequence ID" value="XM_016597194.2"/>
</dbReference>
<dbReference type="InterPro" id="IPR023696">
    <property type="entry name" value="Ureohydrolase_dom_sf"/>
</dbReference>
<evidence type="ECO:0000256" key="2">
    <source>
        <dbReference type="ARBA" id="ARBA00022853"/>
    </source>
</evidence>
<dbReference type="RefSeq" id="XP_016452680.1">
    <property type="nucleotide sequence ID" value="XM_016597194.1"/>
</dbReference>
<dbReference type="GeneID" id="107777208"/>
<reference evidence="4" key="2">
    <citation type="submission" date="2025-08" db="UniProtKB">
        <authorList>
            <consortium name="RefSeq"/>
        </authorList>
    </citation>
    <scope>IDENTIFICATION</scope>
    <source>
        <tissue evidence="4">Leaf</tissue>
    </source>
</reference>
<dbReference type="AlphaFoldDB" id="A0A1S3YKQ4"/>
<dbReference type="OrthoDB" id="1918432at2759"/>
<dbReference type="SUPFAM" id="SSF52768">
    <property type="entry name" value="Arginase/deacetylase"/>
    <property type="match status" value="1"/>
</dbReference>
<name>A0A1S3YKQ4_TOBAC</name>
<keyword evidence="3" id="KW-1185">Reference proteome</keyword>
<dbReference type="PANTHER" id="PTHR10625:SF10">
    <property type="entry name" value="HISTONE DEACETYLASE HDAC1"/>
    <property type="match status" value="1"/>
</dbReference>
<dbReference type="Gene3D" id="3.40.800.20">
    <property type="entry name" value="Histone deacetylase domain"/>
    <property type="match status" value="1"/>
</dbReference>
<accession>A0A1S3YKQ4</accession>
<dbReference type="PRINTS" id="PR01271">
    <property type="entry name" value="HISDACETLASE"/>
</dbReference>
<evidence type="ECO:0000313" key="3">
    <source>
        <dbReference type="Proteomes" id="UP000790787"/>
    </source>
</evidence>
<dbReference type="OMA" id="DRRMEIT"/>
<dbReference type="InterPro" id="IPR003084">
    <property type="entry name" value="HDAC_I/II"/>
</dbReference>
<protein>
    <submittedName>
        <fullName evidence="4">Histone deacetylase 6-like</fullName>
    </submittedName>
</protein>
<proteinExistence type="predicted"/>
<dbReference type="InterPro" id="IPR037138">
    <property type="entry name" value="His_deacetylse_dom_sf"/>
</dbReference>
<dbReference type="InterPro" id="IPR023801">
    <property type="entry name" value="His_deacetylse_dom"/>
</dbReference>
<dbReference type="KEGG" id="nta:107777208"/>
<dbReference type="PaxDb" id="4097-A0A1S3YKQ4"/>
<sequence>MKPHRIRLAHTLACHYDLDRRMEITRPFPATSEDIRRFHSPEYVDFLSSVSPETLYYQTHGAHDLKRFNFGEDCPVFCQASAGGSIGAAVKLNRQDADIAIDWAGGLRHAKRSGTSGFCYVNDTVLGILELLKVHRVNTLLLMLCFSYYSYCYFVYIRGVDIRIALGYFNCVAEKSEM</sequence>
<dbReference type="SMR" id="A0A1S3YKQ4"/>
<keyword evidence="2" id="KW-0156">Chromatin regulator</keyword>
<dbReference type="PANTHER" id="PTHR10625">
    <property type="entry name" value="HISTONE DEACETYLASE HDAC1-RELATED"/>
    <property type="match status" value="1"/>
</dbReference>
<reference evidence="3" key="1">
    <citation type="journal article" date="2014" name="Nat. Commun.">
        <title>The tobacco genome sequence and its comparison with those of tomato and potato.</title>
        <authorList>
            <person name="Sierro N."/>
            <person name="Battey J.N."/>
            <person name="Ouadi S."/>
            <person name="Bakaher N."/>
            <person name="Bovet L."/>
            <person name="Willig A."/>
            <person name="Goepfert S."/>
            <person name="Peitsch M.C."/>
            <person name="Ivanov N.V."/>
        </authorList>
    </citation>
    <scope>NUCLEOTIDE SEQUENCE [LARGE SCALE GENOMIC DNA]</scope>
</reference>
<evidence type="ECO:0000256" key="1">
    <source>
        <dbReference type="ARBA" id="ARBA00022491"/>
    </source>
</evidence>
<keyword evidence="1" id="KW-0678">Repressor</keyword>
<evidence type="ECO:0000313" key="4">
    <source>
        <dbReference type="RefSeq" id="XP_016452680.2"/>
    </source>
</evidence>